<organism evidence="1 2">
    <name type="scientific">Cocos nucifera</name>
    <name type="common">Coconut palm</name>
    <dbReference type="NCBI Taxonomy" id="13894"/>
    <lineage>
        <taxon>Eukaryota</taxon>
        <taxon>Viridiplantae</taxon>
        <taxon>Streptophyta</taxon>
        <taxon>Embryophyta</taxon>
        <taxon>Tracheophyta</taxon>
        <taxon>Spermatophyta</taxon>
        <taxon>Magnoliopsida</taxon>
        <taxon>Liliopsida</taxon>
        <taxon>Arecaceae</taxon>
        <taxon>Arecoideae</taxon>
        <taxon>Cocoseae</taxon>
        <taxon>Attaleinae</taxon>
        <taxon>Cocos</taxon>
    </lineage>
</organism>
<dbReference type="AlphaFoldDB" id="A0A8K0I6B5"/>
<proteinExistence type="predicted"/>
<reference evidence="1" key="2">
    <citation type="submission" date="2019-07" db="EMBL/GenBank/DDBJ databases">
        <authorList>
            <person name="Yang Y."/>
            <person name="Bocs S."/>
            <person name="Baudouin L."/>
        </authorList>
    </citation>
    <scope>NUCLEOTIDE SEQUENCE</scope>
    <source>
        <tissue evidence="1">Spear leaf of Hainan Tall coconut</tissue>
    </source>
</reference>
<comment type="caution">
    <text evidence="1">The sequence shown here is derived from an EMBL/GenBank/DDBJ whole genome shotgun (WGS) entry which is preliminary data.</text>
</comment>
<evidence type="ECO:0000313" key="1">
    <source>
        <dbReference type="EMBL" id="KAG1338188.1"/>
    </source>
</evidence>
<keyword evidence="1" id="KW-0675">Receptor</keyword>
<dbReference type="Pfam" id="PF14009">
    <property type="entry name" value="PADRE"/>
    <property type="match status" value="1"/>
</dbReference>
<protein>
    <submittedName>
        <fullName evidence="1">Putative Metabotropic glutamate receptor 5</fullName>
    </submittedName>
</protein>
<keyword evidence="2" id="KW-1185">Reference proteome</keyword>
<dbReference type="EMBL" id="CM017875">
    <property type="protein sequence ID" value="KAG1338188.1"/>
    <property type="molecule type" value="Genomic_DNA"/>
</dbReference>
<reference evidence="1" key="1">
    <citation type="journal article" date="2017" name="Gigascience">
        <title>The genome draft of coconut (Cocos nucifera).</title>
        <authorList>
            <person name="Xiao Y."/>
            <person name="Xu P."/>
            <person name="Fan H."/>
            <person name="Baudouin L."/>
            <person name="Xia W."/>
            <person name="Bocs S."/>
            <person name="Xu J."/>
            <person name="Li Q."/>
            <person name="Guo A."/>
            <person name="Zhou L."/>
            <person name="Li J."/>
            <person name="Wu Y."/>
            <person name="Ma Z."/>
            <person name="Armero A."/>
            <person name="Issali A.E."/>
            <person name="Liu N."/>
            <person name="Peng M."/>
            <person name="Yang Y."/>
        </authorList>
    </citation>
    <scope>NUCLEOTIDE SEQUENCE</scope>
    <source>
        <tissue evidence="1">Spear leaf of Hainan Tall coconut</tissue>
    </source>
</reference>
<accession>A0A8K0I6B5</accession>
<sequence length="156" mass="17473">MGNYFACPCPRSSTEGVVVMRSDGSLLKLKKGVHAREVMETHAGQRLVRCCSDRRVVMGSVELESNRLYFLVPEGSEKCRETYEKFWRVGESKGLLPPRRTKEGNDGGMTLGRALVLERSEVIKRSSWTPTLKTIEEITTPSLNSHAQESFPAVKV</sequence>
<dbReference type="OrthoDB" id="1645677at2759"/>
<dbReference type="InterPro" id="IPR025322">
    <property type="entry name" value="PADRE_dom"/>
</dbReference>
<gene>
    <name evidence="1" type="ORF">COCNU_04G004940</name>
</gene>
<evidence type="ECO:0000313" key="2">
    <source>
        <dbReference type="Proteomes" id="UP000797356"/>
    </source>
</evidence>
<dbReference type="Proteomes" id="UP000797356">
    <property type="component" value="Chromosome 4"/>
</dbReference>
<name>A0A8K0I6B5_COCNU</name>